<dbReference type="InterPro" id="IPR043128">
    <property type="entry name" value="Rev_trsase/Diguanyl_cyclase"/>
</dbReference>
<dbReference type="InterPro" id="IPR043502">
    <property type="entry name" value="DNA/RNA_pol_sf"/>
</dbReference>
<dbReference type="Gene3D" id="3.30.70.270">
    <property type="match status" value="1"/>
</dbReference>
<dbReference type="PANTHER" id="PTHR48475:SF2">
    <property type="entry name" value="RIBONUCLEASE H"/>
    <property type="match status" value="1"/>
</dbReference>
<dbReference type="PANTHER" id="PTHR48475">
    <property type="entry name" value="RIBONUCLEASE H"/>
    <property type="match status" value="1"/>
</dbReference>
<reference evidence="2 3" key="1">
    <citation type="submission" date="2024-01" db="EMBL/GenBank/DDBJ databases">
        <title>The complete chloroplast genome sequence of Lithospermum erythrorhizon: insights into the phylogenetic relationship among Boraginaceae species and the maternal lineages of purple gromwells.</title>
        <authorList>
            <person name="Okada T."/>
            <person name="Watanabe K."/>
        </authorList>
    </citation>
    <scope>NUCLEOTIDE SEQUENCE [LARGE SCALE GENOMIC DNA]</scope>
</reference>
<keyword evidence="3" id="KW-1185">Reference proteome</keyword>
<feature type="domain" description="Reverse transcriptase/retrotransposon-derived protein RNase H-like" evidence="1">
    <location>
        <begin position="21"/>
        <end position="119"/>
    </location>
</feature>
<dbReference type="InterPro" id="IPR041577">
    <property type="entry name" value="RT_RNaseH_2"/>
</dbReference>
<name>A0AAV3PC20_LITER</name>
<dbReference type="Pfam" id="PF17919">
    <property type="entry name" value="RT_RNaseH_2"/>
    <property type="match status" value="1"/>
</dbReference>
<comment type="caution">
    <text evidence="2">The sequence shown here is derived from an EMBL/GenBank/DDBJ whole genome shotgun (WGS) entry which is preliminary data.</text>
</comment>
<evidence type="ECO:0000259" key="1">
    <source>
        <dbReference type="Pfam" id="PF17919"/>
    </source>
</evidence>
<dbReference type="EMBL" id="BAABME010001364">
    <property type="protein sequence ID" value="GAA0149200.1"/>
    <property type="molecule type" value="Genomic_DNA"/>
</dbReference>
<accession>A0AAV3PC20</accession>
<sequence>MKPPNSYKEVQKRMLKDKFLWDEECSEAFEELKRYLGSPKLLSQPKLGERLQIYLAISDVAVSSVLLREVEGIQKPIYYVSHVLRGVEERYPIIDKAAFALVISTRKLKAYFELHQIQVVTNQSLKRVLSNPSLSGRLTTWAIELSEFEVSYLPRTSVRAQALANFITECTTRVLPVIQGPEADESELTQSDWILCVDRARNYQGARVGVLILRPQEETMEYAMRFSFPVTNNEAECEAMILG</sequence>
<proteinExistence type="predicted"/>
<protein>
    <recommendedName>
        <fullName evidence="1">Reverse transcriptase/retrotransposon-derived protein RNase H-like domain-containing protein</fullName>
    </recommendedName>
</protein>
<evidence type="ECO:0000313" key="2">
    <source>
        <dbReference type="EMBL" id="GAA0149200.1"/>
    </source>
</evidence>
<gene>
    <name evidence="2" type="ORF">LIER_08438</name>
</gene>
<evidence type="ECO:0000313" key="3">
    <source>
        <dbReference type="Proteomes" id="UP001454036"/>
    </source>
</evidence>
<dbReference type="Proteomes" id="UP001454036">
    <property type="component" value="Unassembled WGS sequence"/>
</dbReference>
<dbReference type="AlphaFoldDB" id="A0AAV3PC20"/>
<dbReference type="SUPFAM" id="SSF56672">
    <property type="entry name" value="DNA/RNA polymerases"/>
    <property type="match status" value="1"/>
</dbReference>
<organism evidence="2 3">
    <name type="scientific">Lithospermum erythrorhizon</name>
    <name type="common">Purple gromwell</name>
    <name type="synonym">Lithospermum officinale var. erythrorhizon</name>
    <dbReference type="NCBI Taxonomy" id="34254"/>
    <lineage>
        <taxon>Eukaryota</taxon>
        <taxon>Viridiplantae</taxon>
        <taxon>Streptophyta</taxon>
        <taxon>Embryophyta</taxon>
        <taxon>Tracheophyta</taxon>
        <taxon>Spermatophyta</taxon>
        <taxon>Magnoliopsida</taxon>
        <taxon>eudicotyledons</taxon>
        <taxon>Gunneridae</taxon>
        <taxon>Pentapetalae</taxon>
        <taxon>asterids</taxon>
        <taxon>lamiids</taxon>
        <taxon>Boraginales</taxon>
        <taxon>Boraginaceae</taxon>
        <taxon>Boraginoideae</taxon>
        <taxon>Lithospermeae</taxon>
        <taxon>Lithospermum</taxon>
    </lineage>
</organism>